<dbReference type="STRING" id="113562.SAMN04489716_1689"/>
<reference evidence="4 5" key="1">
    <citation type="submission" date="2016-10" db="EMBL/GenBank/DDBJ databases">
        <authorList>
            <person name="de Groot N.N."/>
        </authorList>
    </citation>
    <scope>NUCLEOTIDE SEQUENCE [LARGE SCALE GENOMIC DNA]</scope>
    <source>
        <strain evidence="4 5">DSM 43941</strain>
    </source>
</reference>
<organism evidence="4 5">
    <name type="scientific">Actinoplanes derwentensis</name>
    <dbReference type="NCBI Taxonomy" id="113562"/>
    <lineage>
        <taxon>Bacteria</taxon>
        <taxon>Bacillati</taxon>
        <taxon>Actinomycetota</taxon>
        <taxon>Actinomycetes</taxon>
        <taxon>Micromonosporales</taxon>
        <taxon>Micromonosporaceae</taxon>
        <taxon>Actinoplanes</taxon>
    </lineage>
</organism>
<dbReference type="InterPro" id="IPR025241">
    <property type="entry name" value="DUF4190"/>
</dbReference>
<name>A0A1H1V9W5_9ACTN</name>
<dbReference type="Proteomes" id="UP000198688">
    <property type="component" value="Chromosome I"/>
</dbReference>
<evidence type="ECO:0000259" key="3">
    <source>
        <dbReference type="Pfam" id="PF13828"/>
    </source>
</evidence>
<dbReference type="Pfam" id="PF13828">
    <property type="entry name" value="DUF4190"/>
    <property type="match status" value="1"/>
</dbReference>
<dbReference type="EMBL" id="LT629758">
    <property type="protein sequence ID" value="SDS81552.1"/>
    <property type="molecule type" value="Genomic_DNA"/>
</dbReference>
<feature type="transmembrane region" description="Helical" evidence="2">
    <location>
        <begin position="81"/>
        <end position="114"/>
    </location>
</feature>
<protein>
    <recommendedName>
        <fullName evidence="3">DUF4190 domain-containing protein</fullName>
    </recommendedName>
</protein>
<dbReference type="AlphaFoldDB" id="A0A1H1V9W5"/>
<keyword evidence="2" id="KW-0812">Transmembrane</keyword>
<dbReference type="OrthoDB" id="4374883at2"/>
<accession>A0A1H1V9W5</accession>
<keyword evidence="2" id="KW-1133">Transmembrane helix</keyword>
<feature type="domain" description="DUF4190" evidence="3">
    <location>
        <begin position="80"/>
        <end position="144"/>
    </location>
</feature>
<feature type="transmembrane region" description="Helical" evidence="2">
    <location>
        <begin position="126"/>
        <end position="158"/>
    </location>
</feature>
<evidence type="ECO:0000256" key="1">
    <source>
        <dbReference type="SAM" id="MobiDB-lite"/>
    </source>
</evidence>
<keyword evidence="5" id="KW-1185">Reference proteome</keyword>
<sequence>MSYPPPGPQDPYGQQPPYPPQPYPGQPYSPQPYPQQYHGHYRPHPMSGPPMSGPPMTPYPPQPGYYPPPPMAVVVPTSGLAVASLIFGLIGFFGGFCAFGIPCAFAVLFGHLALRETKNGHRSGHGMAVAGLILGYILLVPAIIVIAMGGFGAVLGAVTPATSP</sequence>
<evidence type="ECO:0000256" key="2">
    <source>
        <dbReference type="SAM" id="Phobius"/>
    </source>
</evidence>
<evidence type="ECO:0000313" key="4">
    <source>
        <dbReference type="EMBL" id="SDS81552.1"/>
    </source>
</evidence>
<feature type="compositionally biased region" description="Pro residues" evidence="1">
    <location>
        <begin position="1"/>
        <end position="33"/>
    </location>
</feature>
<keyword evidence="2" id="KW-0472">Membrane</keyword>
<proteinExistence type="predicted"/>
<gene>
    <name evidence="4" type="ORF">SAMN04489716_1689</name>
</gene>
<feature type="region of interest" description="Disordered" evidence="1">
    <location>
        <begin position="1"/>
        <end position="54"/>
    </location>
</feature>
<evidence type="ECO:0000313" key="5">
    <source>
        <dbReference type="Proteomes" id="UP000198688"/>
    </source>
</evidence>
<dbReference type="RefSeq" id="WP_157751405.1">
    <property type="nucleotide sequence ID" value="NZ_BOMJ01000011.1"/>
</dbReference>